<reference evidence="3" key="1">
    <citation type="submission" date="2012-12" db="EMBL/GenBank/DDBJ databases">
        <title>Identification and characterization of a phenylalanine ammonia-lyase gene family in Isatis indigotica Fort.</title>
        <authorList>
            <person name="Liu Q."/>
            <person name="Chen J."/>
            <person name="Zhou X."/>
            <person name="Di P."/>
            <person name="Xiao Y."/>
            <person name="Xuan H."/>
            <person name="Zhang L."/>
            <person name="Chen W."/>
        </authorList>
    </citation>
    <scope>NUCLEOTIDE SEQUENCE</scope>
    <source>
        <tissue evidence="3">Salivary gland</tissue>
    </source>
</reference>
<name>A0A0K8R3N4_IXORI</name>
<evidence type="ECO:0000313" key="3">
    <source>
        <dbReference type="EMBL" id="JAA65757.1"/>
    </source>
</evidence>
<feature type="compositionally biased region" description="Basic residues" evidence="1">
    <location>
        <begin position="84"/>
        <end position="95"/>
    </location>
</feature>
<accession>A0A0K8R3N4</accession>
<dbReference type="AlphaFoldDB" id="A0A0K8R3N4"/>
<feature type="region of interest" description="Disordered" evidence="1">
    <location>
        <begin position="73"/>
        <end position="97"/>
    </location>
</feature>
<keyword evidence="2" id="KW-0732">Signal</keyword>
<proteinExistence type="evidence at transcript level"/>
<feature type="chain" id="PRO_5005515649" evidence="2">
    <location>
        <begin position="19"/>
        <end position="129"/>
    </location>
</feature>
<evidence type="ECO:0000256" key="1">
    <source>
        <dbReference type="SAM" id="MobiDB-lite"/>
    </source>
</evidence>
<evidence type="ECO:0000256" key="2">
    <source>
        <dbReference type="SAM" id="SignalP"/>
    </source>
</evidence>
<feature type="signal peptide" evidence="2">
    <location>
        <begin position="1"/>
        <end position="18"/>
    </location>
</feature>
<protein>
    <submittedName>
        <fullName evidence="3">Putative ixodes 10 kDa peptide protein</fullName>
    </submittedName>
</protein>
<dbReference type="EMBL" id="GADI01008051">
    <property type="protein sequence ID" value="JAA65757.1"/>
    <property type="molecule type" value="mRNA"/>
</dbReference>
<sequence>MQLVVFAVVLILPSFLSGEFSATIDEVSNECEGIIVNGGILACEKQDFYYVRYDLKTCFVICNDGKGPQLPNEVCSNGEVQPERRKRGSGRKRRSFFGPNRVSYRRRWRAVRRRGVKKRRRVVNWHYQK</sequence>
<organism evidence="3">
    <name type="scientific">Ixodes ricinus</name>
    <name type="common">Common tick</name>
    <name type="synonym">Acarus ricinus</name>
    <dbReference type="NCBI Taxonomy" id="34613"/>
    <lineage>
        <taxon>Eukaryota</taxon>
        <taxon>Metazoa</taxon>
        <taxon>Ecdysozoa</taxon>
        <taxon>Arthropoda</taxon>
        <taxon>Chelicerata</taxon>
        <taxon>Arachnida</taxon>
        <taxon>Acari</taxon>
        <taxon>Parasitiformes</taxon>
        <taxon>Ixodida</taxon>
        <taxon>Ixodoidea</taxon>
        <taxon>Ixodidae</taxon>
        <taxon>Ixodinae</taxon>
        <taxon>Ixodes</taxon>
    </lineage>
</organism>